<organism evidence="1 2">
    <name type="scientific">Symbiodinium microadriaticum</name>
    <name type="common">Dinoflagellate</name>
    <name type="synonym">Zooxanthella microadriatica</name>
    <dbReference type="NCBI Taxonomy" id="2951"/>
    <lineage>
        <taxon>Eukaryota</taxon>
        <taxon>Sar</taxon>
        <taxon>Alveolata</taxon>
        <taxon>Dinophyceae</taxon>
        <taxon>Suessiales</taxon>
        <taxon>Symbiodiniaceae</taxon>
        <taxon>Symbiodinium</taxon>
    </lineage>
</organism>
<gene>
    <name evidence="1" type="ORF">AK812_SmicGene46338</name>
</gene>
<protein>
    <recommendedName>
        <fullName evidence="3">HEAT repeat domain-containing protein</fullName>
    </recommendedName>
</protein>
<dbReference type="EMBL" id="LSRX01004123">
    <property type="protein sequence ID" value="OLP74195.1"/>
    <property type="molecule type" value="Genomic_DNA"/>
</dbReference>
<sequence length="40" mass="4380">VVMKYDRAVHKTLGSCLEDEDPLMRKMAAEALAVVSETGD</sequence>
<evidence type="ECO:0008006" key="3">
    <source>
        <dbReference type="Google" id="ProtNLM"/>
    </source>
</evidence>
<feature type="non-terminal residue" evidence="1">
    <location>
        <position position="40"/>
    </location>
</feature>
<dbReference type="OrthoDB" id="10392543at2759"/>
<dbReference type="Proteomes" id="UP000186817">
    <property type="component" value="Unassembled WGS sequence"/>
</dbReference>
<proteinExistence type="predicted"/>
<name>A0A1Q9BU45_SYMMI</name>
<dbReference type="AlphaFoldDB" id="A0A1Q9BU45"/>
<feature type="non-terminal residue" evidence="1">
    <location>
        <position position="1"/>
    </location>
</feature>
<accession>A0A1Q9BU45</accession>
<reference evidence="1 2" key="1">
    <citation type="submission" date="2016-02" db="EMBL/GenBank/DDBJ databases">
        <title>Genome analysis of coral dinoflagellate symbionts highlights evolutionary adaptations to a symbiotic lifestyle.</title>
        <authorList>
            <person name="Aranda M."/>
            <person name="Li Y."/>
            <person name="Liew Y.J."/>
            <person name="Baumgarten S."/>
            <person name="Simakov O."/>
            <person name="Wilson M."/>
            <person name="Piel J."/>
            <person name="Ashoor H."/>
            <person name="Bougouffa S."/>
            <person name="Bajic V.B."/>
            <person name="Ryu T."/>
            <person name="Ravasi T."/>
            <person name="Bayer T."/>
            <person name="Micklem G."/>
            <person name="Kim H."/>
            <person name="Bhak J."/>
            <person name="Lajeunesse T.C."/>
            <person name="Voolstra C.R."/>
        </authorList>
    </citation>
    <scope>NUCLEOTIDE SEQUENCE [LARGE SCALE GENOMIC DNA]</scope>
    <source>
        <strain evidence="1 2">CCMP2467</strain>
    </source>
</reference>
<keyword evidence="2" id="KW-1185">Reference proteome</keyword>
<evidence type="ECO:0000313" key="2">
    <source>
        <dbReference type="Proteomes" id="UP000186817"/>
    </source>
</evidence>
<comment type="caution">
    <text evidence="1">The sequence shown here is derived from an EMBL/GenBank/DDBJ whole genome shotgun (WGS) entry which is preliminary data.</text>
</comment>
<evidence type="ECO:0000313" key="1">
    <source>
        <dbReference type="EMBL" id="OLP74195.1"/>
    </source>
</evidence>